<proteinExistence type="predicted"/>
<protein>
    <submittedName>
        <fullName evidence="1">Uncharacterized protein</fullName>
    </submittedName>
</protein>
<name>A0A5C0AXD1_9BURK</name>
<accession>A0A5C0AXD1</accession>
<dbReference type="KEGG" id="pacr:FXN63_11845"/>
<evidence type="ECO:0000313" key="2">
    <source>
        <dbReference type="Proteomes" id="UP000325161"/>
    </source>
</evidence>
<dbReference type="AlphaFoldDB" id="A0A5C0AXD1"/>
<dbReference type="Proteomes" id="UP000325161">
    <property type="component" value="Chromosome"/>
</dbReference>
<keyword evidence="2" id="KW-1185">Reference proteome</keyword>
<gene>
    <name evidence="1" type="ORF">FXN63_11845</name>
</gene>
<reference evidence="1 2" key="1">
    <citation type="submission" date="2019-08" db="EMBL/GenBank/DDBJ databases">
        <title>Amphibian skin-associated Pigmentiphaga: genome sequence and occurrence across geography and hosts.</title>
        <authorList>
            <person name="Bletz M.C."/>
            <person name="Bunk B."/>
            <person name="Sproeer C."/>
            <person name="Biwer P."/>
            <person name="Reiter S."/>
            <person name="Rabemananjara F.C.E."/>
            <person name="Schulz S."/>
            <person name="Overmann J."/>
            <person name="Vences M."/>
        </authorList>
    </citation>
    <scope>NUCLEOTIDE SEQUENCE [LARGE SCALE GENOMIC DNA]</scope>
    <source>
        <strain evidence="1 2">Mada1488</strain>
    </source>
</reference>
<sequence length="70" mass="7604">MSSSNGLIDQVAQRIQHLEQLKIAALKEKNFSVASLCTAELPRLKLRLSDLENQASEKARLAGLKNGADA</sequence>
<dbReference type="EMBL" id="CP043046">
    <property type="protein sequence ID" value="QEI06446.1"/>
    <property type="molecule type" value="Genomic_DNA"/>
</dbReference>
<dbReference type="RefSeq" id="WP_148815062.1">
    <property type="nucleotide sequence ID" value="NZ_CP043046.1"/>
</dbReference>
<organism evidence="1 2">
    <name type="scientific">Pigmentiphaga aceris</name>
    <dbReference type="NCBI Taxonomy" id="1940612"/>
    <lineage>
        <taxon>Bacteria</taxon>
        <taxon>Pseudomonadati</taxon>
        <taxon>Pseudomonadota</taxon>
        <taxon>Betaproteobacteria</taxon>
        <taxon>Burkholderiales</taxon>
        <taxon>Alcaligenaceae</taxon>
        <taxon>Pigmentiphaga</taxon>
    </lineage>
</organism>
<evidence type="ECO:0000313" key="1">
    <source>
        <dbReference type="EMBL" id="QEI06446.1"/>
    </source>
</evidence>